<dbReference type="PROSITE" id="PS50110">
    <property type="entry name" value="RESPONSE_REGULATORY"/>
    <property type="match status" value="1"/>
</dbReference>
<dbReference type="SMART" id="SM00387">
    <property type="entry name" value="HATPase_c"/>
    <property type="match status" value="1"/>
</dbReference>
<dbReference type="SUPFAM" id="SSF55874">
    <property type="entry name" value="ATPase domain of HSP90 chaperone/DNA topoisomerase II/histidine kinase"/>
    <property type="match status" value="1"/>
</dbReference>
<protein>
    <recommendedName>
        <fullName evidence="3">histidine kinase</fullName>
        <ecNumber evidence="3">2.7.13.3</ecNumber>
    </recommendedName>
</protein>
<dbReference type="Proteomes" id="UP000005695">
    <property type="component" value="Unassembled WGS sequence"/>
</dbReference>
<evidence type="ECO:0000256" key="7">
    <source>
        <dbReference type="ARBA" id="ARBA00023012"/>
    </source>
</evidence>
<dbReference type="CDD" id="cd17546">
    <property type="entry name" value="REC_hyHK_CKI1_RcsC-like"/>
    <property type="match status" value="1"/>
</dbReference>
<evidence type="ECO:0000256" key="2">
    <source>
        <dbReference type="ARBA" id="ARBA00010587"/>
    </source>
</evidence>
<comment type="catalytic activity">
    <reaction evidence="1">
        <text>ATP + protein L-histidine = ADP + protein N-phospho-L-histidine.</text>
        <dbReference type="EC" id="2.7.13.3"/>
    </reaction>
</comment>
<keyword evidence="6" id="KW-0408">Iron</keyword>
<reference evidence="11" key="2">
    <citation type="submission" date="2006-05" db="EMBL/GenBank/DDBJ databases">
        <title>Sequencing of the draft genome and assembly of Desulfuromonas acetoxidans DSM 684.</title>
        <authorList>
            <consortium name="US DOE Joint Genome Institute (JGI-PGF)"/>
            <person name="Copeland A."/>
            <person name="Lucas S."/>
            <person name="Lapidus A."/>
            <person name="Barry K."/>
            <person name="Detter J.C."/>
            <person name="Glavina del Rio T."/>
            <person name="Hammon N."/>
            <person name="Israni S."/>
            <person name="Dalin E."/>
            <person name="Tice H."/>
            <person name="Bruce D."/>
            <person name="Pitluck S."/>
            <person name="Richardson P."/>
        </authorList>
    </citation>
    <scope>NUCLEOTIDE SEQUENCE [LARGE SCALE GENOMIC DNA]</scope>
    <source>
        <strain evidence="11">DSM 684</strain>
    </source>
</reference>
<dbReference type="Pfam" id="PF00072">
    <property type="entry name" value="Response_reg"/>
    <property type="match status" value="1"/>
</dbReference>
<name>Q1JX54_DESA6</name>
<dbReference type="NCBIfam" id="TIGR02481">
    <property type="entry name" value="hemeryth_dom"/>
    <property type="match status" value="1"/>
</dbReference>
<dbReference type="InterPro" id="IPR003594">
    <property type="entry name" value="HATPase_dom"/>
</dbReference>
<evidence type="ECO:0000256" key="6">
    <source>
        <dbReference type="ARBA" id="ARBA00023004"/>
    </source>
</evidence>
<dbReference type="Pfam" id="PF01814">
    <property type="entry name" value="Hemerythrin"/>
    <property type="match status" value="1"/>
</dbReference>
<gene>
    <name evidence="11" type="ORF">Dace_0947</name>
</gene>
<feature type="domain" description="Response regulatory" evidence="10">
    <location>
        <begin position="470"/>
        <end position="586"/>
    </location>
</feature>
<feature type="domain" description="Histidine kinase" evidence="9">
    <location>
        <begin position="223"/>
        <end position="443"/>
    </location>
</feature>
<dbReference type="SMART" id="SM00388">
    <property type="entry name" value="HisKA"/>
    <property type="match status" value="1"/>
</dbReference>
<keyword evidence="11" id="KW-0808">Transferase</keyword>
<dbReference type="OrthoDB" id="5378360at2"/>
<dbReference type="SMART" id="SM00448">
    <property type="entry name" value="REC"/>
    <property type="match status" value="1"/>
</dbReference>
<dbReference type="InterPro" id="IPR003661">
    <property type="entry name" value="HisK_dim/P_dom"/>
</dbReference>
<keyword evidence="12" id="KW-1185">Reference proteome</keyword>
<organism evidence="11 12">
    <name type="scientific">Desulfuromonas acetoxidans (strain DSM 684 / 11070)</name>
    <dbReference type="NCBI Taxonomy" id="281689"/>
    <lineage>
        <taxon>Bacteria</taxon>
        <taxon>Pseudomonadati</taxon>
        <taxon>Thermodesulfobacteriota</taxon>
        <taxon>Desulfuromonadia</taxon>
        <taxon>Desulfuromonadales</taxon>
        <taxon>Desulfuromonadaceae</taxon>
        <taxon>Desulfuromonas</taxon>
    </lineage>
</organism>
<dbReference type="AlphaFoldDB" id="Q1JX54"/>
<evidence type="ECO:0000256" key="5">
    <source>
        <dbReference type="ARBA" id="ARBA00022723"/>
    </source>
</evidence>
<dbReference type="InterPro" id="IPR036890">
    <property type="entry name" value="HATPase_C_sf"/>
</dbReference>
<accession>Q1JX54</accession>
<dbReference type="CDD" id="cd16922">
    <property type="entry name" value="HATPase_EvgS-ArcB-TorS-like"/>
    <property type="match status" value="1"/>
</dbReference>
<dbReference type="EMBL" id="AAEW02000017">
    <property type="protein sequence ID" value="EAT14808.1"/>
    <property type="molecule type" value="Genomic_DNA"/>
</dbReference>
<evidence type="ECO:0000256" key="3">
    <source>
        <dbReference type="ARBA" id="ARBA00012438"/>
    </source>
</evidence>
<dbReference type="InterPro" id="IPR035938">
    <property type="entry name" value="Hemerythrin-like_sf"/>
</dbReference>
<dbReference type="CDD" id="cd12107">
    <property type="entry name" value="Hemerythrin"/>
    <property type="match status" value="1"/>
</dbReference>
<evidence type="ECO:0000256" key="8">
    <source>
        <dbReference type="PROSITE-ProRule" id="PRU00169"/>
    </source>
</evidence>
<dbReference type="InterPro" id="IPR011006">
    <property type="entry name" value="CheY-like_superfamily"/>
</dbReference>
<evidence type="ECO:0000256" key="4">
    <source>
        <dbReference type="ARBA" id="ARBA00022553"/>
    </source>
</evidence>
<evidence type="ECO:0000259" key="10">
    <source>
        <dbReference type="PROSITE" id="PS50110"/>
    </source>
</evidence>
<dbReference type="Gene3D" id="1.20.120.50">
    <property type="entry name" value="Hemerythrin-like"/>
    <property type="match status" value="1"/>
</dbReference>
<dbReference type="PROSITE" id="PS50109">
    <property type="entry name" value="HIS_KIN"/>
    <property type="match status" value="1"/>
</dbReference>
<dbReference type="Pfam" id="PF00512">
    <property type="entry name" value="HisKA"/>
    <property type="match status" value="1"/>
</dbReference>
<proteinExistence type="inferred from homology"/>
<dbReference type="Gene3D" id="3.40.50.2300">
    <property type="match status" value="1"/>
</dbReference>
<dbReference type="PRINTS" id="PR00344">
    <property type="entry name" value="BCTRLSENSOR"/>
</dbReference>
<dbReference type="FunFam" id="3.30.565.10:FF:000010">
    <property type="entry name" value="Sensor histidine kinase RcsC"/>
    <property type="match status" value="1"/>
</dbReference>
<evidence type="ECO:0000313" key="11">
    <source>
        <dbReference type="EMBL" id="EAT14808.1"/>
    </source>
</evidence>
<evidence type="ECO:0000259" key="9">
    <source>
        <dbReference type="PROSITE" id="PS50109"/>
    </source>
</evidence>
<dbReference type="PANTHER" id="PTHR45339">
    <property type="entry name" value="HYBRID SIGNAL TRANSDUCTION HISTIDINE KINASE J"/>
    <property type="match status" value="1"/>
</dbReference>
<evidence type="ECO:0000313" key="12">
    <source>
        <dbReference type="Proteomes" id="UP000005695"/>
    </source>
</evidence>
<dbReference type="InterPro" id="IPR036097">
    <property type="entry name" value="HisK_dim/P_sf"/>
</dbReference>
<dbReference type="InterPro" id="IPR012827">
    <property type="entry name" value="Hemerythrin_metal-bd"/>
</dbReference>
<dbReference type="SUPFAM" id="SSF47188">
    <property type="entry name" value="Hemerythrin-like"/>
    <property type="match status" value="1"/>
</dbReference>
<keyword evidence="11" id="KW-0418">Kinase</keyword>
<dbReference type="EC" id="2.7.13.3" evidence="3"/>
<dbReference type="GO" id="GO:0046872">
    <property type="term" value="F:metal ion binding"/>
    <property type="evidence" value="ECO:0007669"/>
    <property type="project" value="UniProtKB-KW"/>
</dbReference>
<dbReference type="Pfam" id="PF02518">
    <property type="entry name" value="HATPase_c"/>
    <property type="match status" value="1"/>
</dbReference>
<dbReference type="SUPFAM" id="SSF47384">
    <property type="entry name" value="Homodimeric domain of signal transducing histidine kinase"/>
    <property type="match status" value="1"/>
</dbReference>
<keyword evidence="4 8" id="KW-0597">Phosphoprotein</keyword>
<evidence type="ECO:0000256" key="1">
    <source>
        <dbReference type="ARBA" id="ARBA00000085"/>
    </source>
</evidence>
<sequence>MHLDKIEIFPWDKNFDTGILEIDRQHQRLVELLNLLVSHLAFQSQAPTLNTIFDELKSYALIHFKTEEEIWHKALDDDPWVIDHQETHAQFVVEVKRLKGEKSDRCFDDVVADIVAFLTNWLALHIIDTDKRLAKAVLEMRAGRSRQEAKRIADEQMTGTTKIVIETVLSMYERLASHTVQLIKEISRRKQAEKKLLDTHQALCLAKEGAEVANQTKSVFIANISHEIRTPLNAVIGMVHLLKRDGLTEKQAFRVDKIEDASQHLLSVINDTLDLSKVEAGKLVLESVPLNLPSLVQETISMLDGQIEAKGLDLKVECENLRGRLHGDPTRLKQMLLNYLTNAIKFTEQGAITFRASVTEESPSVSLLRIEVTDTGIGIATEQLPLLFSNFAQAETSTTRKYGGTGLGLALTRRLAELMEGEAGVQSTVGLGSTFWFTARLKNENGTSKNTQEPAETAEAVLKKFYRGKQILLVEDNKINQEIALDILEDVGLSITIADNGAQAVTDIGKSEFALVLMDIQMPVMDGLEATKQIRKLPQYSSLPILAMTANASVEDKKDCLAAGMQDVISKPVDPEQLFKTLVRWLAPLPK</sequence>
<dbReference type="InterPro" id="IPR005467">
    <property type="entry name" value="His_kinase_dom"/>
</dbReference>
<dbReference type="Gene3D" id="1.10.287.130">
    <property type="match status" value="1"/>
</dbReference>
<dbReference type="SUPFAM" id="SSF52172">
    <property type="entry name" value="CheY-like"/>
    <property type="match status" value="1"/>
</dbReference>
<comment type="similarity">
    <text evidence="2">Belongs to the hemerythrin family.</text>
</comment>
<dbReference type="Gene3D" id="3.30.565.10">
    <property type="entry name" value="Histidine kinase-like ATPase, C-terminal domain"/>
    <property type="match status" value="1"/>
</dbReference>
<dbReference type="InterPro" id="IPR001789">
    <property type="entry name" value="Sig_transdc_resp-reg_receiver"/>
</dbReference>
<reference evidence="11" key="1">
    <citation type="submission" date="2006-05" db="EMBL/GenBank/DDBJ databases">
        <title>Annotation of the draft genome assembly of Desulfuromonas acetoxidans DSM 684.</title>
        <authorList>
            <consortium name="US DOE Joint Genome Institute (JGI-ORNL)"/>
            <person name="Larimer F."/>
            <person name="Land M."/>
            <person name="Hauser L."/>
        </authorList>
    </citation>
    <scope>NUCLEOTIDE SEQUENCE [LARGE SCALE GENOMIC DNA]</scope>
    <source>
        <strain evidence="11">DSM 684</strain>
    </source>
</reference>
<dbReference type="RefSeq" id="WP_006002047.1">
    <property type="nucleotide sequence ID" value="NZ_AAEW02000017.1"/>
</dbReference>
<dbReference type="CDD" id="cd00082">
    <property type="entry name" value="HisKA"/>
    <property type="match status" value="1"/>
</dbReference>
<keyword evidence="7" id="KW-0902">Two-component regulatory system</keyword>
<dbReference type="PANTHER" id="PTHR45339:SF1">
    <property type="entry name" value="HYBRID SIGNAL TRANSDUCTION HISTIDINE KINASE J"/>
    <property type="match status" value="1"/>
</dbReference>
<keyword evidence="5" id="KW-0479">Metal-binding</keyword>
<feature type="modified residue" description="4-aspartylphosphate" evidence="8">
    <location>
        <position position="519"/>
    </location>
</feature>
<dbReference type="InterPro" id="IPR004358">
    <property type="entry name" value="Sig_transdc_His_kin-like_C"/>
</dbReference>
<comment type="caution">
    <text evidence="11">The sequence shown here is derived from an EMBL/GenBank/DDBJ whole genome shotgun (WGS) entry which is preliminary data.</text>
</comment>
<dbReference type="InterPro" id="IPR012312">
    <property type="entry name" value="Hemerythrin-like"/>
</dbReference>
<dbReference type="GO" id="GO:0000155">
    <property type="term" value="F:phosphorelay sensor kinase activity"/>
    <property type="evidence" value="ECO:0007669"/>
    <property type="project" value="InterPro"/>
</dbReference>